<proteinExistence type="predicted"/>
<evidence type="ECO:0000256" key="1">
    <source>
        <dbReference type="SAM" id="MobiDB-lite"/>
    </source>
</evidence>
<dbReference type="EMBL" id="JABWRS010000018">
    <property type="protein sequence ID" value="MBC3477939.1"/>
    <property type="molecule type" value="Genomic_DNA"/>
</dbReference>
<evidence type="ECO:0000313" key="2">
    <source>
        <dbReference type="EMBL" id="MBC3477939.1"/>
    </source>
</evidence>
<dbReference type="Proteomes" id="UP000628086">
    <property type="component" value="Unassembled WGS sequence"/>
</dbReference>
<feature type="region of interest" description="Disordered" evidence="1">
    <location>
        <begin position="193"/>
        <end position="248"/>
    </location>
</feature>
<evidence type="ECO:0000313" key="3">
    <source>
        <dbReference type="Proteomes" id="UP000628086"/>
    </source>
</evidence>
<dbReference type="NCBIfam" id="TIGR03696">
    <property type="entry name" value="Rhs_assc_core"/>
    <property type="match status" value="1"/>
</dbReference>
<reference evidence="2 3" key="1">
    <citation type="journal article" date="2020" name="Microorganisms">
        <title>Reliable Identification of Environmental Pseudomonas Isolates Using the rpoD Gene.</title>
        <authorList>
            <consortium name="The Broad Institute Genome Sequencing Platform"/>
            <person name="Girard L."/>
            <person name="Lood C."/>
            <person name="Rokni-Zadeh H."/>
            <person name="van Noort V."/>
            <person name="Lavigne R."/>
            <person name="De Mot R."/>
        </authorList>
    </citation>
    <scope>NUCLEOTIDE SEQUENCE [LARGE SCALE GENOMIC DNA]</scope>
    <source>
        <strain evidence="2 3">RW7P2</strain>
    </source>
</reference>
<dbReference type="Gene3D" id="2.180.10.10">
    <property type="entry name" value="RHS repeat-associated core"/>
    <property type="match status" value="1"/>
</dbReference>
<dbReference type="RefSeq" id="WP_081669699.1">
    <property type="nucleotide sequence ID" value="NZ_JABWRR010000044.1"/>
</dbReference>
<name>A0ABR6VC17_9PSED</name>
<dbReference type="SUPFAM" id="SSF56399">
    <property type="entry name" value="ADP-ribosylation"/>
    <property type="match status" value="1"/>
</dbReference>
<dbReference type="InterPro" id="IPR022385">
    <property type="entry name" value="Rhs_assc_core"/>
</dbReference>
<organism evidence="2 3">
    <name type="scientific">Pseudomonas taiwanensis</name>
    <dbReference type="NCBI Taxonomy" id="470150"/>
    <lineage>
        <taxon>Bacteria</taxon>
        <taxon>Pseudomonadati</taxon>
        <taxon>Pseudomonadota</taxon>
        <taxon>Gammaproteobacteria</taxon>
        <taxon>Pseudomonadales</taxon>
        <taxon>Pseudomonadaceae</taxon>
        <taxon>Pseudomonas</taxon>
    </lineage>
</organism>
<feature type="compositionally biased region" description="Pro residues" evidence="1">
    <location>
        <begin position="198"/>
        <end position="218"/>
    </location>
</feature>
<accession>A0ABR6VC17</accession>
<sequence length="248" mass="27209">MTAMAIQTASYTAYGHLWAMSGASLGFNGELRDRVLHGYALGNGYRFYIPTLMRFCSEDALSPFGEGGLNAYCYCEGDPINRSDPSGRAGTGLKGEFIRLNIPQAFRSLVKTYFKSNPSKTSYHLGLGEAGYLIKKSPTGQLTAARILGLGATHERWMQSQTLNRALQSENSGLIESNKALVLKVNALEQYLRRNKPEPPPPPRLPPPPSRRPPPLPPRKVDLALNPAHIRQPSERVSGLPEDSQFGS</sequence>
<gene>
    <name evidence="2" type="ORF">HU747_20325</name>
</gene>
<comment type="caution">
    <text evidence="2">The sequence shown here is derived from an EMBL/GenBank/DDBJ whole genome shotgun (WGS) entry which is preliminary data.</text>
</comment>
<protein>
    <submittedName>
        <fullName evidence="2">RHS repeat-associated core domain-containing protein</fullName>
    </submittedName>
</protein>
<keyword evidence="3" id="KW-1185">Reference proteome</keyword>